<feature type="compositionally biased region" description="Low complexity" evidence="1">
    <location>
        <begin position="169"/>
        <end position="181"/>
    </location>
</feature>
<evidence type="ECO:0000313" key="3">
    <source>
        <dbReference type="Proteomes" id="UP000578449"/>
    </source>
</evidence>
<proteinExistence type="predicted"/>
<comment type="caution">
    <text evidence="2">The sequence shown here is derived from an EMBL/GenBank/DDBJ whole genome shotgun (WGS) entry which is preliminary data.</text>
</comment>
<dbReference type="RefSeq" id="WP_185051582.1">
    <property type="nucleotide sequence ID" value="NZ_BAABIX010000004.1"/>
</dbReference>
<name>A0A840P7U2_9ACTN</name>
<feature type="compositionally biased region" description="Basic and acidic residues" evidence="1">
    <location>
        <begin position="230"/>
        <end position="346"/>
    </location>
</feature>
<feature type="region of interest" description="Disordered" evidence="1">
    <location>
        <begin position="140"/>
        <end position="377"/>
    </location>
</feature>
<evidence type="ECO:0000256" key="1">
    <source>
        <dbReference type="SAM" id="MobiDB-lite"/>
    </source>
</evidence>
<feature type="compositionally biased region" description="Low complexity" evidence="1">
    <location>
        <begin position="144"/>
        <end position="153"/>
    </location>
</feature>
<accession>A0A840P7U2</accession>
<keyword evidence="3" id="KW-1185">Reference proteome</keyword>
<dbReference type="EMBL" id="JACHGN010000009">
    <property type="protein sequence ID" value="MBB5134666.1"/>
    <property type="molecule type" value="Genomic_DNA"/>
</dbReference>
<protein>
    <recommendedName>
        <fullName evidence="4">DUF11 domain-containing protein</fullName>
    </recommendedName>
</protein>
<organism evidence="2 3">
    <name type="scientific">Thermocatellispora tengchongensis</name>
    <dbReference type="NCBI Taxonomy" id="1073253"/>
    <lineage>
        <taxon>Bacteria</taxon>
        <taxon>Bacillati</taxon>
        <taxon>Actinomycetota</taxon>
        <taxon>Actinomycetes</taxon>
        <taxon>Streptosporangiales</taxon>
        <taxon>Streptosporangiaceae</taxon>
        <taxon>Thermocatellispora</taxon>
    </lineage>
</organism>
<dbReference type="AlphaFoldDB" id="A0A840P7U2"/>
<evidence type="ECO:0000313" key="2">
    <source>
        <dbReference type="EMBL" id="MBB5134666.1"/>
    </source>
</evidence>
<feature type="compositionally biased region" description="Acidic residues" evidence="1">
    <location>
        <begin position="364"/>
        <end position="377"/>
    </location>
</feature>
<reference evidence="2 3" key="1">
    <citation type="submission" date="2020-08" db="EMBL/GenBank/DDBJ databases">
        <title>Genomic Encyclopedia of Type Strains, Phase IV (KMG-IV): sequencing the most valuable type-strain genomes for metagenomic binning, comparative biology and taxonomic classification.</title>
        <authorList>
            <person name="Goeker M."/>
        </authorList>
    </citation>
    <scope>NUCLEOTIDE SEQUENCE [LARGE SCALE GENOMIC DNA]</scope>
    <source>
        <strain evidence="2 3">DSM 45615</strain>
    </source>
</reference>
<sequence>MKGRLAAGALAGGVCAAAAIVPGGATTPALADGRPALSVSITAHPKIAQPGRPLTYRVYVRNTGPGDAVTPVLRVRLPDEVTIKGTDVSECRPARGKHGANEVVCASGFDVPAGYGGGVNIVGTVSTRASGTLLAVATLESPAPGTKDTTGKPGKSDKTGKGDKTSKVAESTETTDTADASGAEEDRPRPQGATGHRPGTGRGSGAEDAAGRAVRAERGPRAEGAGGAERGARAQDAVRRTAEVGPRADDRSRIEGVGTIERDPEPEAGRGARAEDAAGRGARGERGRRAEGAAHRGTEAARGSRAEDRSRAVGMVEREPEPEAGRGARTEEAAGRGNRAEDRSRAEGLGVIKADSDPVPMPEPEPEADAEAELEDEARDVPVDGAEAEDGTTAFVRTPVAEGADLSLRLGFGREFKVARMLAVVRNDGDVPVKDARLYVRLRPESDGSGTRGARCRPDGDGLVCRLPVLPPHKSVHVRLDYDRPEPGRNGKRGPISARALVYSAAVGDRYPGNNSDSMEFTIG</sequence>
<evidence type="ECO:0008006" key="4">
    <source>
        <dbReference type="Google" id="ProtNLM"/>
    </source>
</evidence>
<gene>
    <name evidence="2" type="ORF">HNP84_004400</name>
</gene>
<dbReference type="Proteomes" id="UP000578449">
    <property type="component" value="Unassembled WGS sequence"/>
</dbReference>
<feature type="compositionally biased region" description="Basic and acidic residues" evidence="1">
    <location>
        <begin position="154"/>
        <end position="167"/>
    </location>
</feature>